<protein>
    <recommendedName>
        <fullName evidence="1">UBL3-like ubiquitin domain-containing protein</fullName>
    </recommendedName>
</protein>
<reference evidence="2" key="1">
    <citation type="submission" date="2015-04" db="UniProtKB">
        <authorList>
            <consortium name="EnsemblPlants"/>
        </authorList>
    </citation>
    <scope>IDENTIFICATION</scope>
</reference>
<dbReference type="Proteomes" id="UP000026961">
    <property type="component" value="Chromosome 4"/>
</dbReference>
<dbReference type="Gramene" id="OGLUM04G10490.1">
    <property type="protein sequence ID" value="OGLUM04G10490.1"/>
    <property type="gene ID" value="OGLUM04G10490"/>
</dbReference>
<dbReference type="InterPro" id="IPR040015">
    <property type="entry name" value="UBL3-like"/>
</dbReference>
<dbReference type="SUPFAM" id="SSF54236">
    <property type="entry name" value="Ubiquitin-like"/>
    <property type="match status" value="1"/>
</dbReference>
<sequence length="74" mass="7814">MAEKEEGKVAAEGGAEAEADEEVEVKFRLFDGSDIGPLRCNAVTTTVAALKDRVVADWPKGLLLRSLPGSPPGF</sequence>
<evidence type="ECO:0000313" key="3">
    <source>
        <dbReference type="Proteomes" id="UP000026961"/>
    </source>
</evidence>
<dbReference type="Pfam" id="PF13881">
    <property type="entry name" value="Rad60-SLD_2"/>
    <property type="match status" value="1"/>
</dbReference>
<organism evidence="2">
    <name type="scientific">Oryza glumipatula</name>
    <dbReference type="NCBI Taxonomy" id="40148"/>
    <lineage>
        <taxon>Eukaryota</taxon>
        <taxon>Viridiplantae</taxon>
        <taxon>Streptophyta</taxon>
        <taxon>Embryophyta</taxon>
        <taxon>Tracheophyta</taxon>
        <taxon>Spermatophyta</taxon>
        <taxon>Magnoliopsida</taxon>
        <taxon>Liliopsida</taxon>
        <taxon>Poales</taxon>
        <taxon>Poaceae</taxon>
        <taxon>BOP clade</taxon>
        <taxon>Oryzoideae</taxon>
        <taxon>Oryzeae</taxon>
        <taxon>Oryzinae</taxon>
        <taxon>Oryza</taxon>
    </lineage>
</organism>
<dbReference type="EnsemblPlants" id="OGLUM04G10490.1">
    <property type="protein sequence ID" value="OGLUM04G10490.1"/>
    <property type="gene ID" value="OGLUM04G10490"/>
</dbReference>
<dbReference type="AlphaFoldDB" id="A0A0D9ZK35"/>
<feature type="domain" description="UBL3-like ubiquitin" evidence="1">
    <location>
        <begin position="21"/>
        <end position="61"/>
    </location>
</feature>
<dbReference type="Gene3D" id="3.10.20.90">
    <property type="entry name" value="Phosphatidylinositol 3-kinase Catalytic Subunit, Chain A, domain 1"/>
    <property type="match status" value="1"/>
</dbReference>
<dbReference type="STRING" id="40148.A0A0D9ZK35"/>
<accession>A0A0D9ZK35</accession>
<keyword evidence="3" id="KW-1185">Reference proteome</keyword>
<dbReference type="InterPro" id="IPR039540">
    <property type="entry name" value="UBL3-like_ubiquitin_dom"/>
</dbReference>
<evidence type="ECO:0000313" key="2">
    <source>
        <dbReference type="EnsemblPlants" id="OGLUM04G10490.1"/>
    </source>
</evidence>
<dbReference type="HOGENOM" id="CLU_2691766_0_0_1"/>
<dbReference type="PANTHER" id="PTHR13169:SF1">
    <property type="entry name" value="MEMBRANE-ANCHORED UBIQUITIN-FOLD PROTEIN 4"/>
    <property type="match status" value="1"/>
</dbReference>
<proteinExistence type="predicted"/>
<dbReference type="PANTHER" id="PTHR13169">
    <property type="entry name" value="UBIQUITIN-LIKE PROTEIN 3 HCG-1 PROTEIN"/>
    <property type="match status" value="1"/>
</dbReference>
<name>A0A0D9ZK35_9ORYZ</name>
<evidence type="ECO:0000259" key="1">
    <source>
        <dbReference type="Pfam" id="PF13881"/>
    </source>
</evidence>
<reference evidence="2" key="2">
    <citation type="submission" date="2018-05" db="EMBL/GenBank/DDBJ databases">
        <title>OgluRS3 (Oryza glumaepatula Reference Sequence Version 3).</title>
        <authorList>
            <person name="Zhang J."/>
            <person name="Kudrna D."/>
            <person name="Lee S."/>
            <person name="Talag J."/>
            <person name="Welchert J."/>
            <person name="Wing R.A."/>
        </authorList>
    </citation>
    <scope>NUCLEOTIDE SEQUENCE [LARGE SCALE GENOMIC DNA]</scope>
</reference>
<dbReference type="eggNOG" id="ENOG502SY0Z">
    <property type="taxonomic scope" value="Eukaryota"/>
</dbReference>
<dbReference type="InterPro" id="IPR029071">
    <property type="entry name" value="Ubiquitin-like_domsf"/>
</dbReference>